<evidence type="ECO:0000313" key="2">
    <source>
        <dbReference type="EMBL" id="KAJ1104101.1"/>
    </source>
</evidence>
<dbReference type="EMBL" id="JANPWB010000013">
    <property type="protein sequence ID" value="KAJ1104101.1"/>
    <property type="molecule type" value="Genomic_DNA"/>
</dbReference>
<feature type="region of interest" description="Disordered" evidence="1">
    <location>
        <begin position="173"/>
        <end position="246"/>
    </location>
</feature>
<reference evidence="2" key="1">
    <citation type="journal article" date="2022" name="bioRxiv">
        <title>Sequencing and chromosome-scale assembly of the giantPleurodeles waltlgenome.</title>
        <authorList>
            <person name="Brown T."/>
            <person name="Elewa A."/>
            <person name="Iarovenko S."/>
            <person name="Subramanian E."/>
            <person name="Araus A.J."/>
            <person name="Petzold A."/>
            <person name="Susuki M."/>
            <person name="Suzuki K.-i.T."/>
            <person name="Hayashi T."/>
            <person name="Toyoda A."/>
            <person name="Oliveira C."/>
            <person name="Osipova E."/>
            <person name="Leigh N.D."/>
            <person name="Simon A."/>
            <person name="Yun M.H."/>
        </authorList>
    </citation>
    <scope>NUCLEOTIDE SEQUENCE</scope>
    <source>
        <strain evidence="2">20211129_DDA</strain>
        <tissue evidence="2">Liver</tissue>
    </source>
</reference>
<dbReference type="Proteomes" id="UP001066276">
    <property type="component" value="Chromosome 9"/>
</dbReference>
<gene>
    <name evidence="2" type="ORF">NDU88_001516</name>
</gene>
<feature type="compositionally biased region" description="Gly residues" evidence="1">
    <location>
        <begin position="173"/>
        <end position="182"/>
    </location>
</feature>
<feature type="region of interest" description="Disordered" evidence="1">
    <location>
        <begin position="130"/>
        <end position="161"/>
    </location>
</feature>
<proteinExistence type="predicted"/>
<organism evidence="2 3">
    <name type="scientific">Pleurodeles waltl</name>
    <name type="common">Iberian ribbed newt</name>
    <dbReference type="NCBI Taxonomy" id="8319"/>
    <lineage>
        <taxon>Eukaryota</taxon>
        <taxon>Metazoa</taxon>
        <taxon>Chordata</taxon>
        <taxon>Craniata</taxon>
        <taxon>Vertebrata</taxon>
        <taxon>Euteleostomi</taxon>
        <taxon>Amphibia</taxon>
        <taxon>Batrachia</taxon>
        <taxon>Caudata</taxon>
        <taxon>Salamandroidea</taxon>
        <taxon>Salamandridae</taxon>
        <taxon>Pleurodelinae</taxon>
        <taxon>Pleurodeles</taxon>
    </lineage>
</organism>
<sequence>MGVYASPDRVLHCGRVHACDRLGSGSGGQGPLAAGPTNQRGQERGGARPTCPYRFPRWRQLPGPRSSDEMGGKGSLPQACAEQAPIARGYSAGVRRSRGKVALHAVCQVQAWSGPAARVPCTSQQRVLLAAPGSSPGGRASLVDVERGAHPEGPGSQVSASAVPLVQAGGIYGEEGGEGVGPRNGLTTPQYEPLPPPRTHLVVGHSDQSSERCPGKDGGRGSFEDSNSPAVAPRSRPTLIGPVDGDRDFSEWIPSPLLGNGAPGAPCSYLVGEPETERLPKRPSQKLHVCDVDAVDKGLGVQKVYVEDASHSPEEAAGQRWATYINVKDAVQRSTLGMPHTVPVPRRLRA</sequence>
<feature type="region of interest" description="Disordered" evidence="1">
    <location>
        <begin position="24"/>
        <end position="52"/>
    </location>
</feature>
<accession>A0AAV7MJY0</accession>
<feature type="compositionally biased region" description="Basic and acidic residues" evidence="1">
    <location>
        <begin position="208"/>
        <end position="223"/>
    </location>
</feature>
<keyword evidence="3" id="KW-1185">Reference proteome</keyword>
<name>A0AAV7MJY0_PLEWA</name>
<evidence type="ECO:0000313" key="3">
    <source>
        <dbReference type="Proteomes" id="UP001066276"/>
    </source>
</evidence>
<evidence type="ECO:0000256" key="1">
    <source>
        <dbReference type="SAM" id="MobiDB-lite"/>
    </source>
</evidence>
<feature type="region of interest" description="Disordered" evidence="1">
    <location>
        <begin position="58"/>
        <end position="77"/>
    </location>
</feature>
<protein>
    <submittedName>
        <fullName evidence="2">Uncharacterized protein</fullName>
    </submittedName>
</protein>
<dbReference type="AlphaFoldDB" id="A0AAV7MJY0"/>
<comment type="caution">
    <text evidence="2">The sequence shown here is derived from an EMBL/GenBank/DDBJ whole genome shotgun (WGS) entry which is preliminary data.</text>
</comment>